<dbReference type="PANTHER" id="PTHR24282">
    <property type="entry name" value="CYTOCHROME P450 FAMILY MEMBER"/>
    <property type="match status" value="1"/>
</dbReference>
<comment type="cofactor">
    <cofactor evidence="1">
        <name>heme</name>
        <dbReference type="ChEBI" id="CHEBI:30413"/>
    </cofactor>
</comment>
<dbReference type="SUPFAM" id="SSF48264">
    <property type="entry name" value="Cytochrome P450"/>
    <property type="match status" value="1"/>
</dbReference>
<evidence type="ECO:0000313" key="14">
    <source>
        <dbReference type="Proteomes" id="UP001396334"/>
    </source>
</evidence>
<evidence type="ECO:0000313" key="13">
    <source>
        <dbReference type="EMBL" id="KAK9005517.1"/>
    </source>
</evidence>
<dbReference type="EMBL" id="JBBPBN010000030">
    <property type="protein sequence ID" value="KAK9005517.1"/>
    <property type="molecule type" value="Genomic_DNA"/>
</dbReference>
<keyword evidence="9 12" id="KW-0408">Iron</keyword>
<dbReference type="Proteomes" id="UP001396334">
    <property type="component" value="Unassembled WGS sequence"/>
</dbReference>
<evidence type="ECO:0008006" key="15">
    <source>
        <dbReference type="Google" id="ProtNLM"/>
    </source>
</evidence>
<sequence>MNYLILVFFAFLCIRFLKFAYSTLWIPLRIQSHFKRQGITGPGYRPVFGNTPEMGRQFEEAMSRPSPLHNGDHDILPRVAPFYRIWSNMYGKPFLFWSGSKPRLVISDPDMIKEVTMNTGGGSFDKTEFDATGKILFGQGLVVLMGQQWAVHRRILNHPFRMEKVKAGWLPKIVAETSKMLEKWEGTRAGRDEFEVDVFKELHELSADIISRTAFGSFFEQGKRIFSLQEQQMRFFSLAVERLNIPGLRFLPTKSNRTMWRLGKETSESIRTLIRANRKIREDSSSLLSLLMSSYKNKDDEEETLIEDEIIGEFKTFHFTGKETAANALSWVLLLLALNPEWQDKAREEVVRVLGNTEVPGADNLKDLKIVNMIIDETLRLYPPIVMLVRKAYRDVKLGNIDIPAGTELYLSLAAVHHDTNIWGNDAHKFNPSRFKEPRKHLASFIPFGLGPRYCVGQTLATVEMKITVAMIIRRYYLAVSTTYVHAPKLVISLEPQYGLQLLLTRTTL</sequence>
<reference evidence="13 14" key="1">
    <citation type="journal article" date="2024" name="G3 (Bethesda)">
        <title>Genome assembly of Hibiscus sabdariffa L. provides insights into metabolisms of medicinal natural products.</title>
        <authorList>
            <person name="Kim T."/>
        </authorList>
    </citation>
    <scope>NUCLEOTIDE SEQUENCE [LARGE SCALE GENOMIC DNA]</scope>
    <source>
        <strain evidence="13">TK-2024</strain>
        <tissue evidence="13">Old leaves</tissue>
    </source>
</reference>
<evidence type="ECO:0000256" key="12">
    <source>
        <dbReference type="RuleBase" id="RU000461"/>
    </source>
</evidence>
<dbReference type="PRINTS" id="PR00463">
    <property type="entry name" value="EP450I"/>
</dbReference>
<keyword evidence="7" id="KW-1133">Transmembrane helix</keyword>
<comment type="subcellular location">
    <subcellularLocation>
        <location evidence="2">Membrane</location>
        <topology evidence="2">Single-pass membrane protein</topology>
    </subcellularLocation>
</comment>
<keyword evidence="6 12" id="KW-0479">Metal-binding</keyword>
<proteinExistence type="inferred from homology"/>
<evidence type="ECO:0000256" key="11">
    <source>
        <dbReference type="ARBA" id="ARBA00023136"/>
    </source>
</evidence>
<dbReference type="InterPro" id="IPR017972">
    <property type="entry name" value="Cyt_P450_CS"/>
</dbReference>
<dbReference type="InterPro" id="IPR036396">
    <property type="entry name" value="Cyt_P450_sf"/>
</dbReference>
<evidence type="ECO:0000256" key="9">
    <source>
        <dbReference type="ARBA" id="ARBA00023004"/>
    </source>
</evidence>
<dbReference type="InterPro" id="IPR001128">
    <property type="entry name" value="Cyt_P450"/>
</dbReference>
<evidence type="ECO:0000256" key="3">
    <source>
        <dbReference type="ARBA" id="ARBA00010617"/>
    </source>
</evidence>
<evidence type="ECO:0000256" key="2">
    <source>
        <dbReference type="ARBA" id="ARBA00004167"/>
    </source>
</evidence>
<gene>
    <name evidence="13" type="ORF">V6N11_042946</name>
</gene>
<accession>A0ABR2QXT7</accession>
<dbReference type="Pfam" id="PF00067">
    <property type="entry name" value="p450"/>
    <property type="match status" value="1"/>
</dbReference>
<comment type="caution">
    <text evidence="13">The sequence shown here is derived from an EMBL/GenBank/DDBJ whole genome shotgun (WGS) entry which is preliminary data.</text>
</comment>
<organism evidence="13 14">
    <name type="scientific">Hibiscus sabdariffa</name>
    <name type="common">roselle</name>
    <dbReference type="NCBI Taxonomy" id="183260"/>
    <lineage>
        <taxon>Eukaryota</taxon>
        <taxon>Viridiplantae</taxon>
        <taxon>Streptophyta</taxon>
        <taxon>Embryophyta</taxon>
        <taxon>Tracheophyta</taxon>
        <taxon>Spermatophyta</taxon>
        <taxon>Magnoliopsida</taxon>
        <taxon>eudicotyledons</taxon>
        <taxon>Gunneridae</taxon>
        <taxon>Pentapetalae</taxon>
        <taxon>rosids</taxon>
        <taxon>malvids</taxon>
        <taxon>Malvales</taxon>
        <taxon>Malvaceae</taxon>
        <taxon>Malvoideae</taxon>
        <taxon>Hibiscus</taxon>
    </lineage>
</organism>
<dbReference type="InterPro" id="IPR002401">
    <property type="entry name" value="Cyt_P450_E_grp-I"/>
</dbReference>
<dbReference type="PANTHER" id="PTHR24282:SF211">
    <property type="entry name" value="CYTOCHROME P450-RELATED"/>
    <property type="match status" value="1"/>
</dbReference>
<evidence type="ECO:0000256" key="4">
    <source>
        <dbReference type="ARBA" id="ARBA00022617"/>
    </source>
</evidence>
<dbReference type="PRINTS" id="PR00385">
    <property type="entry name" value="P450"/>
</dbReference>
<evidence type="ECO:0000256" key="6">
    <source>
        <dbReference type="ARBA" id="ARBA00022723"/>
    </source>
</evidence>
<dbReference type="PROSITE" id="PS00086">
    <property type="entry name" value="CYTOCHROME_P450"/>
    <property type="match status" value="1"/>
</dbReference>
<keyword evidence="5" id="KW-0812">Transmembrane</keyword>
<keyword evidence="14" id="KW-1185">Reference proteome</keyword>
<dbReference type="Gene3D" id="1.10.630.10">
    <property type="entry name" value="Cytochrome P450"/>
    <property type="match status" value="1"/>
</dbReference>
<evidence type="ECO:0000256" key="5">
    <source>
        <dbReference type="ARBA" id="ARBA00022692"/>
    </source>
</evidence>
<keyword evidence="8 12" id="KW-0560">Oxidoreductase</keyword>
<comment type="similarity">
    <text evidence="3 12">Belongs to the cytochrome P450 family.</text>
</comment>
<name>A0ABR2QXT7_9ROSI</name>
<evidence type="ECO:0000256" key="1">
    <source>
        <dbReference type="ARBA" id="ARBA00001971"/>
    </source>
</evidence>
<protein>
    <recommendedName>
        <fullName evidence="15">Cytochrome P450</fullName>
    </recommendedName>
</protein>
<evidence type="ECO:0000256" key="7">
    <source>
        <dbReference type="ARBA" id="ARBA00022989"/>
    </source>
</evidence>
<keyword evidence="11" id="KW-0472">Membrane</keyword>
<dbReference type="InterPro" id="IPR050665">
    <property type="entry name" value="Cytochrome_P450_Monooxygen"/>
</dbReference>
<evidence type="ECO:0000256" key="10">
    <source>
        <dbReference type="ARBA" id="ARBA00023033"/>
    </source>
</evidence>
<keyword evidence="4 12" id="KW-0349">Heme</keyword>
<evidence type="ECO:0000256" key="8">
    <source>
        <dbReference type="ARBA" id="ARBA00023002"/>
    </source>
</evidence>
<keyword evidence="10 12" id="KW-0503">Monooxygenase</keyword>